<evidence type="ECO:0000313" key="3">
    <source>
        <dbReference type="Proteomes" id="UP000076871"/>
    </source>
</evidence>
<accession>A0A165GYC1</accession>
<reference evidence="2 3" key="1">
    <citation type="journal article" date="2016" name="Mol. Biol. Evol.">
        <title>Comparative Genomics of Early-Diverging Mushroom-Forming Fungi Provides Insights into the Origins of Lignocellulose Decay Capabilities.</title>
        <authorList>
            <person name="Nagy L.G."/>
            <person name="Riley R."/>
            <person name="Tritt A."/>
            <person name="Adam C."/>
            <person name="Daum C."/>
            <person name="Floudas D."/>
            <person name="Sun H."/>
            <person name="Yadav J.S."/>
            <person name="Pangilinan J."/>
            <person name="Larsson K.H."/>
            <person name="Matsuura K."/>
            <person name="Barry K."/>
            <person name="Labutti K."/>
            <person name="Kuo R."/>
            <person name="Ohm R.A."/>
            <person name="Bhattacharya S.S."/>
            <person name="Shirouzu T."/>
            <person name="Yoshinaga Y."/>
            <person name="Martin F.M."/>
            <person name="Grigoriev I.V."/>
            <person name="Hibbett D.S."/>
        </authorList>
    </citation>
    <scope>NUCLEOTIDE SEQUENCE [LARGE SCALE GENOMIC DNA]</scope>
    <source>
        <strain evidence="2 3">93-53</strain>
    </source>
</reference>
<organism evidence="2 3">
    <name type="scientific">Laetiporus sulphureus 93-53</name>
    <dbReference type="NCBI Taxonomy" id="1314785"/>
    <lineage>
        <taxon>Eukaryota</taxon>
        <taxon>Fungi</taxon>
        <taxon>Dikarya</taxon>
        <taxon>Basidiomycota</taxon>
        <taxon>Agaricomycotina</taxon>
        <taxon>Agaricomycetes</taxon>
        <taxon>Polyporales</taxon>
        <taxon>Laetiporus</taxon>
    </lineage>
</organism>
<feature type="non-terminal residue" evidence="2">
    <location>
        <position position="88"/>
    </location>
</feature>
<dbReference type="RefSeq" id="XP_040768736.1">
    <property type="nucleotide sequence ID" value="XM_040902163.1"/>
</dbReference>
<dbReference type="AlphaFoldDB" id="A0A165GYC1"/>
<evidence type="ECO:0008006" key="4">
    <source>
        <dbReference type="Google" id="ProtNLM"/>
    </source>
</evidence>
<evidence type="ECO:0000313" key="2">
    <source>
        <dbReference type="EMBL" id="KZT10996.1"/>
    </source>
</evidence>
<feature type="compositionally biased region" description="Pro residues" evidence="1">
    <location>
        <begin position="15"/>
        <end position="26"/>
    </location>
</feature>
<name>A0A165GYC1_9APHY</name>
<gene>
    <name evidence="2" type="ORF">LAESUDRAFT_360381</name>
</gene>
<proteinExistence type="predicted"/>
<dbReference type="Proteomes" id="UP000076871">
    <property type="component" value="Unassembled WGS sequence"/>
</dbReference>
<dbReference type="EMBL" id="KV427608">
    <property type="protein sequence ID" value="KZT10996.1"/>
    <property type="molecule type" value="Genomic_DNA"/>
</dbReference>
<dbReference type="InParanoid" id="A0A165GYC1"/>
<feature type="region of interest" description="Disordered" evidence="1">
    <location>
        <begin position="1"/>
        <end position="54"/>
    </location>
</feature>
<dbReference type="OrthoDB" id="2802317at2759"/>
<evidence type="ECO:0000256" key="1">
    <source>
        <dbReference type="SAM" id="MobiDB-lite"/>
    </source>
</evidence>
<dbReference type="GeneID" id="63819194"/>
<protein>
    <recommendedName>
        <fullName evidence="4">DUF4219 domain-containing protein</fullName>
    </recommendedName>
</protein>
<keyword evidence="3" id="KW-1185">Reference proteome</keyword>
<feature type="compositionally biased region" description="Low complexity" evidence="1">
    <location>
        <begin position="27"/>
        <end position="37"/>
    </location>
</feature>
<sequence>MTTPPSTPAPTLAPARPPAPPAPQPSTPMSTSTKQPSGSNRLFDIPSLENEGGNYQQWKFRVETVLRIRKLWDITQGQETRPADSEPA</sequence>